<feature type="domain" description="DUF374" evidence="1">
    <location>
        <begin position="68"/>
        <end position="130"/>
    </location>
</feature>
<dbReference type="EMBL" id="CP036276">
    <property type="protein sequence ID" value="QDU41733.1"/>
    <property type="molecule type" value="Genomic_DNA"/>
</dbReference>
<proteinExistence type="predicted"/>
<evidence type="ECO:0000313" key="3">
    <source>
        <dbReference type="Proteomes" id="UP000319383"/>
    </source>
</evidence>
<keyword evidence="3" id="KW-1185">Reference proteome</keyword>
<evidence type="ECO:0000259" key="1">
    <source>
        <dbReference type="Pfam" id="PF04028"/>
    </source>
</evidence>
<protein>
    <recommendedName>
        <fullName evidence="1">DUF374 domain-containing protein</fullName>
    </recommendedName>
</protein>
<dbReference type="KEGG" id="sdyn:Mal52_01870"/>
<dbReference type="AlphaFoldDB" id="A0A517ZGX7"/>
<dbReference type="InterPro" id="IPR007172">
    <property type="entry name" value="DUF374"/>
</dbReference>
<gene>
    <name evidence="2" type="ORF">Mal52_01870</name>
</gene>
<dbReference type="Pfam" id="PF04028">
    <property type="entry name" value="DUF374"/>
    <property type="match status" value="1"/>
</dbReference>
<reference evidence="2 3" key="1">
    <citation type="submission" date="2019-02" db="EMBL/GenBank/DDBJ databases">
        <title>Deep-cultivation of Planctomycetes and their phenomic and genomic characterization uncovers novel biology.</title>
        <authorList>
            <person name="Wiegand S."/>
            <person name="Jogler M."/>
            <person name="Boedeker C."/>
            <person name="Pinto D."/>
            <person name="Vollmers J."/>
            <person name="Rivas-Marin E."/>
            <person name="Kohn T."/>
            <person name="Peeters S.H."/>
            <person name="Heuer A."/>
            <person name="Rast P."/>
            <person name="Oberbeckmann S."/>
            <person name="Bunk B."/>
            <person name="Jeske O."/>
            <person name="Meyerdierks A."/>
            <person name="Storesund J.E."/>
            <person name="Kallscheuer N."/>
            <person name="Luecker S."/>
            <person name="Lage O.M."/>
            <person name="Pohl T."/>
            <person name="Merkel B.J."/>
            <person name="Hornburger P."/>
            <person name="Mueller R.-W."/>
            <person name="Bruemmer F."/>
            <person name="Labrenz M."/>
            <person name="Spormann A.M."/>
            <person name="Op den Camp H."/>
            <person name="Overmann J."/>
            <person name="Amann R."/>
            <person name="Jetten M.S.M."/>
            <person name="Mascher T."/>
            <person name="Medema M.H."/>
            <person name="Devos D.P."/>
            <person name="Kaster A.-K."/>
            <person name="Ovreas L."/>
            <person name="Rohde M."/>
            <person name="Galperin M.Y."/>
            <person name="Jogler C."/>
        </authorList>
    </citation>
    <scope>NUCLEOTIDE SEQUENCE [LARGE SCALE GENOMIC DNA]</scope>
    <source>
        <strain evidence="2 3">Mal52</strain>
    </source>
</reference>
<dbReference type="Proteomes" id="UP000319383">
    <property type="component" value="Chromosome"/>
</dbReference>
<dbReference type="RefSeq" id="WP_197534580.1">
    <property type="nucleotide sequence ID" value="NZ_CP036276.1"/>
</dbReference>
<sequence>MKIRNPYLMRFGAWVSALIIKTLFRTVKVRCHNDLPETDPRNPECDRFYLHCLWHESIVMPVGICTIKNMAGLVSRHQDGGILALTMKRFHIRAIRGSSSKGGTRALKELLTATESWHITITPDGPRGPRRAVKEGIIYLASQSGNPIVCWAFASNNAWVVRGSWTDLVVPKPFSTVEAFVAPPVVVPPGLDRAGIETYRQRVQQVMEQLDEKVARATNAAPVAPQLRRAA</sequence>
<organism evidence="2 3">
    <name type="scientific">Symmachiella dynata</name>
    <dbReference type="NCBI Taxonomy" id="2527995"/>
    <lineage>
        <taxon>Bacteria</taxon>
        <taxon>Pseudomonadati</taxon>
        <taxon>Planctomycetota</taxon>
        <taxon>Planctomycetia</taxon>
        <taxon>Planctomycetales</taxon>
        <taxon>Planctomycetaceae</taxon>
        <taxon>Symmachiella</taxon>
    </lineage>
</organism>
<name>A0A517ZGX7_9PLAN</name>
<accession>A0A517ZGX7</accession>
<evidence type="ECO:0000313" key="2">
    <source>
        <dbReference type="EMBL" id="QDU41733.1"/>
    </source>
</evidence>